<dbReference type="RefSeq" id="WP_091722203.1">
    <property type="nucleotide sequence ID" value="NZ_FNHS01000025.1"/>
</dbReference>
<dbReference type="OrthoDB" id="73001at2"/>
<reference evidence="3" key="1">
    <citation type="submission" date="2016-10" db="EMBL/GenBank/DDBJ databases">
        <authorList>
            <person name="Varghese N."/>
            <person name="Submissions S."/>
        </authorList>
    </citation>
    <scope>NUCLEOTIDE SEQUENCE [LARGE SCALE GENOMIC DNA]</scope>
    <source>
        <strain evidence="3">BL47</strain>
    </source>
</reference>
<keyword evidence="3" id="KW-1185">Reference proteome</keyword>
<feature type="compositionally biased region" description="Basic and acidic residues" evidence="1">
    <location>
        <begin position="102"/>
        <end position="112"/>
    </location>
</feature>
<name>A0A1H0K7C8_9HYPH</name>
<dbReference type="AlphaFoldDB" id="A0A1H0K7C8"/>
<accession>A0A1H0K7C8</accession>
<dbReference type="EMBL" id="FNHS01000025">
    <property type="protein sequence ID" value="SDO51692.1"/>
    <property type="molecule type" value="Genomic_DNA"/>
</dbReference>
<feature type="compositionally biased region" description="Acidic residues" evidence="1">
    <location>
        <begin position="92"/>
        <end position="101"/>
    </location>
</feature>
<gene>
    <name evidence="2" type="ORF">SAMN05216360_12524</name>
</gene>
<dbReference type="GO" id="GO:0003729">
    <property type="term" value="F:mRNA binding"/>
    <property type="evidence" value="ECO:0007669"/>
    <property type="project" value="InterPro"/>
</dbReference>
<dbReference type="Proteomes" id="UP000198704">
    <property type="component" value="Unassembled WGS sequence"/>
</dbReference>
<dbReference type="InterPro" id="IPR012933">
    <property type="entry name" value="HicA_mRNA_interferase"/>
</dbReference>
<sequence>MNNRHRKTLKKVFTDPVSGTIEWAAVEAMLVAAGCVVIEGEGSRVRFSYVAEGEEDRIATFHRPHPAKEAKRYQIKDARDFLTQIGLAPAEASDEAEDDTDKEAGTSEETVR</sequence>
<evidence type="ECO:0000256" key="1">
    <source>
        <dbReference type="SAM" id="MobiDB-lite"/>
    </source>
</evidence>
<protein>
    <submittedName>
        <fullName evidence="2">HicA toxin of toxin-antitoxin</fullName>
    </submittedName>
</protein>
<evidence type="ECO:0000313" key="3">
    <source>
        <dbReference type="Proteomes" id="UP000198704"/>
    </source>
</evidence>
<dbReference type="Pfam" id="PF07927">
    <property type="entry name" value="HicA_toxin"/>
    <property type="match status" value="1"/>
</dbReference>
<organism evidence="2 3">
    <name type="scientific">Methylobacterium phyllostachyos</name>
    <dbReference type="NCBI Taxonomy" id="582672"/>
    <lineage>
        <taxon>Bacteria</taxon>
        <taxon>Pseudomonadati</taxon>
        <taxon>Pseudomonadota</taxon>
        <taxon>Alphaproteobacteria</taxon>
        <taxon>Hyphomicrobiales</taxon>
        <taxon>Methylobacteriaceae</taxon>
        <taxon>Methylobacterium</taxon>
    </lineage>
</organism>
<evidence type="ECO:0000313" key="2">
    <source>
        <dbReference type="EMBL" id="SDO51692.1"/>
    </source>
</evidence>
<feature type="region of interest" description="Disordered" evidence="1">
    <location>
        <begin position="86"/>
        <end position="112"/>
    </location>
</feature>
<dbReference type="STRING" id="582672.SAMN05216360_12524"/>
<proteinExistence type="predicted"/>